<dbReference type="Gene3D" id="3.40.50.150">
    <property type="entry name" value="Vaccinia Virus protein VP39"/>
    <property type="match status" value="1"/>
</dbReference>
<dbReference type="PROSITE" id="PS01279">
    <property type="entry name" value="PCMT"/>
    <property type="match status" value="1"/>
</dbReference>
<dbReference type="NCBIfam" id="NF001453">
    <property type="entry name" value="PRK00312.1"/>
    <property type="match status" value="1"/>
</dbReference>
<protein>
    <recommendedName>
        <fullName evidence="7">Protein-L-isoaspartate O-methyltransferase</fullName>
        <ecNumber evidence="7">2.1.1.77</ecNumber>
    </recommendedName>
    <alternativeName>
        <fullName evidence="7">L-isoaspartyl protein carboxyl methyltransferase</fullName>
    </alternativeName>
    <alternativeName>
        <fullName evidence="7">Protein L-isoaspartyl methyltransferase</fullName>
    </alternativeName>
    <alternativeName>
        <fullName evidence="7">Protein-beta-aspartate methyltransferase</fullName>
        <shortName evidence="7">PIMT</shortName>
    </alternativeName>
</protein>
<dbReference type="GO" id="GO:0004719">
    <property type="term" value="F:protein-L-isoaspartate (D-aspartate) O-methyltransferase activity"/>
    <property type="evidence" value="ECO:0007669"/>
    <property type="project" value="UniProtKB-UniRule"/>
</dbReference>
<gene>
    <name evidence="7" type="primary">pcm</name>
    <name evidence="8" type="ORF">SAMN04487951_11620</name>
</gene>
<dbReference type="FunFam" id="3.40.50.150:FF:000010">
    <property type="entry name" value="Protein-L-isoaspartate O-methyltransferase"/>
    <property type="match status" value="1"/>
</dbReference>
<organism evidence="8 9">
    <name type="scientific">Vreelandella arcis</name>
    <dbReference type="NCBI Taxonomy" id="416873"/>
    <lineage>
        <taxon>Bacteria</taxon>
        <taxon>Pseudomonadati</taxon>
        <taxon>Pseudomonadota</taxon>
        <taxon>Gammaproteobacteria</taxon>
        <taxon>Oceanospirillales</taxon>
        <taxon>Halomonadaceae</taxon>
        <taxon>Vreelandella</taxon>
    </lineage>
</organism>
<comment type="function">
    <text evidence="7">Catalyzes the methyl esterification of L-isoaspartyl residues in peptides and proteins that result from spontaneous decomposition of normal L-aspartyl and L-asparaginyl residues. It plays a role in the repair and/or degradation of damaged proteins.</text>
</comment>
<keyword evidence="6 7" id="KW-0949">S-adenosyl-L-methionine</keyword>
<dbReference type="GO" id="GO:0005737">
    <property type="term" value="C:cytoplasm"/>
    <property type="evidence" value="ECO:0007669"/>
    <property type="project" value="UniProtKB-SubCell"/>
</dbReference>
<evidence type="ECO:0000256" key="3">
    <source>
        <dbReference type="ARBA" id="ARBA00022490"/>
    </source>
</evidence>
<evidence type="ECO:0000256" key="1">
    <source>
        <dbReference type="ARBA" id="ARBA00004496"/>
    </source>
</evidence>
<dbReference type="GO" id="GO:0032259">
    <property type="term" value="P:methylation"/>
    <property type="evidence" value="ECO:0007669"/>
    <property type="project" value="UniProtKB-KW"/>
</dbReference>
<name>A0A1H0HN94_9GAMM</name>
<dbReference type="NCBIfam" id="TIGR00080">
    <property type="entry name" value="pimt"/>
    <property type="match status" value="1"/>
</dbReference>
<evidence type="ECO:0000256" key="6">
    <source>
        <dbReference type="ARBA" id="ARBA00022691"/>
    </source>
</evidence>
<dbReference type="HAMAP" id="MF_00090">
    <property type="entry name" value="PIMT"/>
    <property type="match status" value="1"/>
</dbReference>
<accession>A0A1H0HN94</accession>
<dbReference type="CDD" id="cd02440">
    <property type="entry name" value="AdoMet_MTases"/>
    <property type="match status" value="1"/>
</dbReference>
<dbReference type="InterPro" id="IPR000682">
    <property type="entry name" value="PCMT"/>
</dbReference>
<keyword evidence="3 7" id="KW-0963">Cytoplasm</keyword>
<reference evidence="9" key="1">
    <citation type="submission" date="2016-10" db="EMBL/GenBank/DDBJ databases">
        <authorList>
            <person name="Varghese N."/>
            <person name="Submissions S."/>
        </authorList>
    </citation>
    <scope>NUCLEOTIDE SEQUENCE [LARGE SCALE GENOMIC DNA]</scope>
    <source>
        <strain evidence="9">CGMCC 1.6494</strain>
    </source>
</reference>
<evidence type="ECO:0000256" key="4">
    <source>
        <dbReference type="ARBA" id="ARBA00022603"/>
    </source>
</evidence>
<evidence type="ECO:0000313" key="9">
    <source>
        <dbReference type="Proteomes" id="UP000199677"/>
    </source>
</evidence>
<dbReference type="PANTHER" id="PTHR11579">
    <property type="entry name" value="PROTEIN-L-ISOASPARTATE O-METHYLTRANSFERASE"/>
    <property type="match status" value="1"/>
</dbReference>
<dbReference type="AlphaFoldDB" id="A0A1H0HN94"/>
<dbReference type="GO" id="GO:0030091">
    <property type="term" value="P:protein repair"/>
    <property type="evidence" value="ECO:0007669"/>
    <property type="project" value="UniProtKB-UniRule"/>
</dbReference>
<dbReference type="EMBL" id="FNII01000016">
    <property type="protein sequence ID" value="SDO20590.1"/>
    <property type="molecule type" value="Genomic_DNA"/>
</dbReference>
<feature type="active site" evidence="7">
    <location>
        <position position="82"/>
    </location>
</feature>
<dbReference type="InterPro" id="IPR029063">
    <property type="entry name" value="SAM-dependent_MTases_sf"/>
</dbReference>
<evidence type="ECO:0000313" key="8">
    <source>
        <dbReference type="EMBL" id="SDO20590.1"/>
    </source>
</evidence>
<evidence type="ECO:0000256" key="2">
    <source>
        <dbReference type="ARBA" id="ARBA00005369"/>
    </source>
</evidence>
<dbReference type="PANTHER" id="PTHR11579:SF0">
    <property type="entry name" value="PROTEIN-L-ISOASPARTATE(D-ASPARTATE) O-METHYLTRANSFERASE"/>
    <property type="match status" value="1"/>
</dbReference>
<dbReference type="Proteomes" id="UP000199677">
    <property type="component" value="Unassembled WGS sequence"/>
</dbReference>
<dbReference type="STRING" id="416873.SAMN04487951_11620"/>
<dbReference type="Pfam" id="PF01135">
    <property type="entry name" value="PCMT"/>
    <property type="match status" value="1"/>
</dbReference>
<keyword evidence="4 7" id="KW-0489">Methyltransferase</keyword>
<dbReference type="SUPFAM" id="SSF53335">
    <property type="entry name" value="S-adenosyl-L-methionine-dependent methyltransferases"/>
    <property type="match status" value="1"/>
</dbReference>
<dbReference type="EC" id="2.1.1.77" evidence="7"/>
<evidence type="ECO:0000256" key="7">
    <source>
        <dbReference type="HAMAP-Rule" id="MF_00090"/>
    </source>
</evidence>
<evidence type="ECO:0000256" key="5">
    <source>
        <dbReference type="ARBA" id="ARBA00022679"/>
    </source>
</evidence>
<proteinExistence type="inferred from homology"/>
<keyword evidence="9" id="KW-1185">Reference proteome</keyword>
<comment type="subcellular location">
    <subcellularLocation>
        <location evidence="1 7">Cytoplasm</location>
    </subcellularLocation>
</comment>
<comment type="catalytic activity">
    <reaction evidence="7">
        <text>[protein]-L-isoaspartate + S-adenosyl-L-methionine = [protein]-L-isoaspartate alpha-methyl ester + S-adenosyl-L-homocysteine</text>
        <dbReference type="Rhea" id="RHEA:12705"/>
        <dbReference type="Rhea" id="RHEA-COMP:12143"/>
        <dbReference type="Rhea" id="RHEA-COMP:12144"/>
        <dbReference type="ChEBI" id="CHEBI:57856"/>
        <dbReference type="ChEBI" id="CHEBI:59789"/>
        <dbReference type="ChEBI" id="CHEBI:90596"/>
        <dbReference type="ChEBI" id="CHEBI:90598"/>
        <dbReference type="EC" id="2.1.1.77"/>
    </reaction>
</comment>
<keyword evidence="5 7" id="KW-0808">Transferase</keyword>
<comment type="similarity">
    <text evidence="2 7">Belongs to the methyltransferase superfamily. L-isoaspartyl/D-aspartyl protein methyltransferase family.</text>
</comment>
<sequence>MTFEIGWMRLPELSPEELRGTGMTSQRTRDRMVKRLMHQGICDARVLKVMANEPRHLFVDEALAHRAYEDTALPIGFGQTLSQPLIVARMTELVLRAEPTRVLELGTGSGYQTLILARLVDELFSLERIEALHRRAAFRLSRLGARASLSVADGGQGWPAAAPFDVILLTACAQTLPEPLLEQLSPDGVLIAPLEASDGSQWLTQIKRVGSAFEKRRLEPVRFVPLLQGVVD</sequence>